<dbReference type="HOGENOM" id="CLU_1576025_0_0_4"/>
<accession>C4GH44</accession>
<evidence type="ECO:0000313" key="1">
    <source>
        <dbReference type="EMBL" id="EEP68282.1"/>
    </source>
</evidence>
<protein>
    <recommendedName>
        <fullName evidence="3">Chorismate lyase</fullName>
    </recommendedName>
</protein>
<dbReference type="EMBL" id="ACJW02000002">
    <property type="protein sequence ID" value="EEP68282.1"/>
    <property type="molecule type" value="Genomic_DNA"/>
</dbReference>
<dbReference type="AlphaFoldDB" id="C4GH44"/>
<evidence type="ECO:0000313" key="2">
    <source>
        <dbReference type="Proteomes" id="UP000003009"/>
    </source>
</evidence>
<keyword evidence="2" id="KW-1185">Reference proteome</keyword>
<dbReference type="Proteomes" id="UP000003009">
    <property type="component" value="Unassembled WGS sequence"/>
</dbReference>
<evidence type="ECO:0008006" key="3">
    <source>
        <dbReference type="Google" id="ProtNLM"/>
    </source>
</evidence>
<gene>
    <name evidence="1" type="ORF">GCWU000324_00174</name>
</gene>
<name>C4GH44_9NEIS</name>
<dbReference type="Gene3D" id="3.40.1410.10">
    <property type="entry name" value="Chorismate lyase-like"/>
    <property type="match status" value="1"/>
</dbReference>
<dbReference type="STRING" id="629741.GCWU000324_00174"/>
<organism evidence="1 2">
    <name type="scientific">Kingella oralis ATCC 51147</name>
    <dbReference type="NCBI Taxonomy" id="629741"/>
    <lineage>
        <taxon>Bacteria</taxon>
        <taxon>Pseudomonadati</taxon>
        <taxon>Pseudomonadota</taxon>
        <taxon>Betaproteobacteria</taxon>
        <taxon>Neisseriales</taxon>
        <taxon>Neisseriaceae</taxon>
        <taxon>Kingella</taxon>
    </lineage>
</organism>
<reference evidence="1" key="1">
    <citation type="submission" date="2009-04" db="EMBL/GenBank/DDBJ databases">
        <authorList>
            <person name="Weinstock G."/>
            <person name="Sodergren E."/>
            <person name="Clifton S."/>
            <person name="Fulton L."/>
            <person name="Fulton B."/>
            <person name="Courtney L."/>
            <person name="Fronick C."/>
            <person name="Harrison M."/>
            <person name="Strong C."/>
            <person name="Farmer C."/>
            <person name="Delahaunty K."/>
            <person name="Markovic C."/>
            <person name="Hall O."/>
            <person name="Minx P."/>
            <person name="Tomlinson C."/>
            <person name="Mitreva M."/>
            <person name="Nelson J."/>
            <person name="Hou S."/>
            <person name="Wollam A."/>
            <person name="Pepin K.H."/>
            <person name="Johnson M."/>
            <person name="Bhonagiri V."/>
            <person name="Nash W.E."/>
            <person name="Warren W."/>
            <person name="Chinwalla A."/>
            <person name="Mardis E.R."/>
            <person name="Wilson R.K."/>
        </authorList>
    </citation>
    <scope>NUCLEOTIDE SEQUENCE [LARGE SCALE GENOMIC DNA]</scope>
    <source>
        <strain evidence="1">ATCC 51147</strain>
    </source>
</reference>
<proteinExistence type="predicted"/>
<dbReference type="InterPro" id="IPR028978">
    <property type="entry name" value="Chorismate_lyase_/UTRA_dom_sf"/>
</dbReference>
<dbReference type="SUPFAM" id="SSF64288">
    <property type="entry name" value="Chorismate lyase-like"/>
    <property type="match status" value="1"/>
</dbReference>
<comment type="caution">
    <text evidence="1">The sequence shown here is derived from an EMBL/GenBank/DDBJ whole genome shotgun (WGS) entry which is preliminary data.</text>
</comment>
<sequence>MIMWHTDLPDSPVDSRLATAQSLTAALSQRGDFAVRLDALGETQGGEGIFRLPQPQFARRVTLLLDGVAVVQAQSVCAPDSPWRKWLDCGTTPLGQMLFSGCLPLTRSPLQFASAEPFLLARRSTFDYHGNRLDLLECFLPEILQFAAA</sequence>